<feature type="domain" description="RNA polymerase sigma factor 70 region 4 type 2" evidence="7">
    <location>
        <begin position="120"/>
        <end position="170"/>
    </location>
</feature>
<evidence type="ECO:0000256" key="2">
    <source>
        <dbReference type="ARBA" id="ARBA00023015"/>
    </source>
</evidence>
<dbReference type="Pfam" id="PF04542">
    <property type="entry name" value="Sigma70_r2"/>
    <property type="match status" value="1"/>
</dbReference>
<dbReference type="CDD" id="cd06171">
    <property type="entry name" value="Sigma70_r4"/>
    <property type="match status" value="1"/>
</dbReference>
<dbReference type="Pfam" id="PF08281">
    <property type="entry name" value="Sigma70_r4_2"/>
    <property type="match status" value="1"/>
</dbReference>
<keyword evidence="2" id="KW-0805">Transcription regulation</keyword>
<dbReference type="InterPro" id="IPR013249">
    <property type="entry name" value="RNA_pol_sigma70_r4_t2"/>
</dbReference>
<dbReference type="RefSeq" id="WP_169456232.1">
    <property type="nucleotide sequence ID" value="NZ_CP051774.1"/>
</dbReference>
<dbReference type="InterPro" id="IPR013325">
    <property type="entry name" value="RNA_pol_sigma_r2"/>
</dbReference>
<organism evidence="8 9">
    <name type="scientific">Luteolibacter luteus</name>
    <dbReference type="NCBI Taxonomy" id="2728835"/>
    <lineage>
        <taxon>Bacteria</taxon>
        <taxon>Pseudomonadati</taxon>
        <taxon>Verrucomicrobiota</taxon>
        <taxon>Verrucomicrobiia</taxon>
        <taxon>Verrucomicrobiales</taxon>
        <taxon>Verrucomicrobiaceae</taxon>
        <taxon>Luteolibacter</taxon>
    </lineage>
</organism>
<dbReference type="NCBIfam" id="TIGR02937">
    <property type="entry name" value="sigma70-ECF"/>
    <property type="match status" value="1"/>
</dbReference>
<dbReference type="InterPro" id="IPR007627">
    <property type="entry name" value="RNA_pol_sigma70_r2"/>
</dbReference>
<dbReference type="SUPFAM" id="SSF88659">
    <property type="entry name" value="Sigma3 and sigma4 domains of RNA polymerase sigma factors"/>
    <property type="match status" value="1"/>
</dbReference>
<keyword evidence="3" id="KW-0731">Sigma factor</keyword>
<evidence type="ECO:0000256" key="4">
    <source>
        <dbReference type="ARBA" id="ARBA00023125"/>
    </source>
</evidence>
<dbReference type="InterPro" id="IPR014284">
    <property type="entry name" value="RNA_pol_sigma-70_dom"/>
</dbReference>
<dbReference type="EMBL" id="CP051774">
    <property type="protein sequence ID" value="QJE97806.1"/>
    <property type="molecule type" value="Genomic_DNA"/>
</dbReference>
<dbReference type="Gene3D" id="1.10.1740.10">
    <property type="match status" value="1"/>
</dbReference>
<evidence type="ECO:0000256" key="1">
    <source>
        <dbReference type="ARBA" id="ARBA00010641"/>
    </source>
</evidence>
<dbReference type="GO" id="GO:0016987">
    <property type="term" value="F:sigma factor activity"/>
    <property type="evidence" value="ECO:0007669"/>
    <property type="project" value="UniProtKB-KW"/>
</dbReference>
<evidence type="ECO:0000256" key="5">
    <source>
        <dbReference type="ARBA" id="ARBA00023163"/>
    </source>
</evidence>
<evidence type="ECO:0000259" key="7">
    <source>
        <dbReference type="Pfam" id="PF08281"/>
    </source>
</evidence>
<dbReference type="Proteomes" id="UP000501812">
    <property type="component" value="Chromosome"/>
</dbReference>
<dbReference type="InterPro" id="IPR013324">
    <property type="entry name" value="RNA_pol_sigma_r3/r4-like"/>
</dbReference>
<evidence type="ECO:0000313" key="8">
    <source>
        <dbReference type="EMBL" id="QJE97806.1"/>
    </source>
</evidence>
<dbReference type="KEGG" id="luo:HHL09_19135"/>
<protein>
    <submittedName>
        <fullName evidence="8">Sigma-70 family RNA polymerase sigma factor</fullName>
    </submittedName>
</protein>
<evidence type="ECO:0000256" key="3">
    <source>
        <dbReference type="ARBA" id="ARBA00023082"/>
    </source>
</evidence>
<dbReference type="InterPro" id="IPR039425">
    <property type="entry name" value="RNA_pol_sigma-70-like"/>
</dbReference>
<dbReference type="GO" id="GO:0003677">
    <property type="term" value="F:DNA binding"/>
    <property type="evidence" value="ECO:0007669"/>
    <property type="project" value="UniProtKB-KW"/>
</dbReference>
<sequence length="674" mass="73306">MSAPSDASLLRDWTIGESEEAFAILARRYAGLLYHAALRRTGREDLASEAAQNSLLILARKASRLTDLPSLSGWLHRTACYEAAKLLRRERRHEDRMKNLPAPDGPDESETAWQEAGPLLDQALDGLSEKDREVIFLRYFDGLSFEQMARQFGGESAAWRQRGSRALERLRVSLTKRGVAVSSGTLAMGLSTTLSQAAPASVLAAVSVSPAAGAAALSSYSLVGHSLHFMKLHPATWIVVALLLSAVPLSLQAVANASARNRIASLESSLSEGSERALVGTTQSKTSVVARSARANLLILADLIRADELGATLKGAEANRRLKSMSEEELEQLLTEAVTIDLHPDRRNKLINRLFLAYISERTPKVSPERVVATAGMLADRLGTEGQEGLWGWAVRVAPDWAKTDPEKALAWYREGIESGRLASLKVAPMMASAIYRGLYSEHREQADAFYHSLCEEERVGVIQSRGGLGEAEDFLAMAFEIRDPGKRREALLPMFQYETKGKSIAEVMEWVEQAGGRASALELLAAAAEGDPYREDGGIRFYQGMKSDDIAGRIDWLREPGSGDQSSAAIGAFLARTISSSPDATKENLDAEWERNPDEAMLAAYISRAGTTAVGAADALQRIKLLGDPDLRSGVLHDLLESPGAGEAIDLLRKSGLTSRELEELQLPTEIFE</sequence>
<evidence type="ECO:0000313" key="9">
    <source>
        <dbReference type="Proteomes" id="UP000501812"/>
    </source>
</evidence>
<feature type="domain" description="RNA polymerase sigma-70 region 2" evidence="6">
    <location>
        <begin position="25"/>
        <end position="92"/>
    </location>
</feature>
<evidence type="ECO:0000259" key="6">
    <source>
        <dbReference type="Pfam" id="PF04542"/>
    </source>
</evidence>
<comment type="similarity">
    <text evidence="1">Belongs to the sigma-70 factor family. ECF subfamily.</text>
</comment>
<proteinExistence type="inferred from homology"/>
<dbReference type="SUPFAM" id="SSF88946">
    <property type="entry name" value="Sigma2 domain of RNA polymerase sigma factors"/>
    <property type="match status" value="1"/>
</dbReference>
<dbReference type="InterPro" id="IPR036388">
    <property type="entry name" value="WH-like_DNA-bd_sf"/>
</dbReference>
<name>A0A858RKH5_9BACT</name>
<dbReference type="AlphaFoldDB" id="A0A858RKH5"/>
<dbReference type="GO" id="GO:0006352">
    <property type="term" value="P:DNA-templated transcription initiation"/>
    <property type="evidence" value="ECO:0007669"/>
    <property type="project" value="InterPro"/>
</dbReference>
<dbReference type="Gene3D" id="1.10.10.10">
    <property type="entry name" value="Winged helix-like DNA-binding domain superfamily/Winged helix DNA-binding domain"/>
    <property type="match status" value="1"/>
</dbReference>
<reference evidence="8 9" key="1">
    <citation type="submission" date="2020-04" db="EMBL/GenBank/DDBJ databases">
        <title>Luteolibacter sp. G-1-1-1 isolated from soil.</title>
        <authorList>
            <person name="Dahal R.H."/>
        </authorList>
    </citation>
    <scope>NUCLEOTIDE SEQUENCE [LARGE SCALE GENOMIC DNA]</scope>
    <source>
        <strain evidence="8 9">G-1-1-1</strain>
    </source>
</reference>
<keyword evidence="5" id="KW-0804">Transcription</keyword>
<dbReference type="PANTHER" id="PTHR43133:SF8">
    <property type="entry name" value="RNA POLYMERASE SIGMA FACTOR HI_1459-RELATED"/>
    <property type="match status" value="1"/>
</dbReference>
<accession>A0A858RKH5</accession>
<keyword evidence="9" id="KW-1185">Reference proteome</keyword>
<keyword evidence="4" id="KW-0238">DNA-binding</keyword>
<dbReference type="PANTHER" id="PTHR43133">
    <property type="entry name" value="RNA POLYMERASE ECF-TYPE SIGMA FACTO"/>
    <property type="match status" value="1"/>
</dbReference>
<gene>
    <name evidence="8" type="ORF">HHL09_19135</name>
</gene>